<feature type="region of interest" description="Disordered" evidence="6">
    <location>
        <begin position="1"/>
        <end position="25"/>
    </location>
</feature>
<dbReference type="GO" id="GO:0016020">
    <property type="term" value="C:membrane"/>
    <property type="evidence" value="ECO:0007669"/>
    <property type="project" value="UniProtKB-SubCell"/>
</dbReference>
<feature type="transmembrane region" description="Helical" evidence="7">
    <location>
        <begin position="97"/>
        <end position="119"/>
    </location>
</feature>
<dbReference type="eggNOG" id="KOG2533">
    <property type="taxonomic scope" value="Eukaryota"/>
</dbReference>
<dbReference type="Gene3D" id="1.20.1250.20">
    <property type="entry name" value="MFS general substrate transporter like domains"/>
    <property type="match status" value="1"/>
</dbReference>
<evidence type="ECO:0000256" key="2">
    <source>
        <dbReference type="ARBA" id="ARBA00022448"/>
    </source>
</evidence>
<dbReference type="Proteomes" id="UP000002036">
    <property type="component" value="Chromosome A"/>
</dbReference>
<feature type="transmembrane region" description="Helical" evidence="7">
    <location>
        <begin position="156"/>
        <end position="181"/>
    </location>
</feature>
<accession>C5DC50</accession>
<proteinExistence type="predicted"/>
<dbReference type="RefSeq" id="XP_002551799.1">
    <property type="nucleotide sequence ID" value="XM_002551753.1"/>
</dbReference>
<evidence type="ECO:0000256" key="3">
    <source>
        <dbReference type="ARBA" id="ARBA00022692"/>
    </source>
</evidence>
<evidence type="ECO:0000256" key="1">
    <source>
        <dbReference type="ARBA" id="ARBA00004141"/>
    </source>
</evidence>
<reference evidence="8 9" key="1">
    <citation type="journal article" date="2009" name="Genome Res.">
        <title>Comparative genomics of protoploid Saccharomycetaceae.</title>
        <authorList>
            <consortium name="The Genolevures Consortium"/>
            <person name="Souciet J.-L."/>
            <person name="Dujon B."/>
            <person name="Gaillardin C."/>
            <person name="Johnston M."/>
            <person name="Baret P.V."/>
            <person name="Cliften P."/>
            <person name="Sherman D.J."/>
            <person name="Weissenbach J."/>
            <person name="Westhof E."/>
            <person name="Wincker P."/>
            <person name="Jubin C."/>
            <person name="Poulain J."/>
            <person name="Barbe V."/>
            <person name="Segurens B."/>
            <person name="Artiguenave F."/>
            <person name="Anthouard V."/>
            <person name="Vacherie B."/>
            <person name="Val M.-E."/>
            <person name="Fulton R.S."/>
            <person name="Minx P."/>
            <person name="Wilson R."/>
            <person name="Durrens P."/>
            <person name="Jean G."/>
            <person name="Marck C."/>
            <person name="Martin T."/>
            <person name="Nikolski M."/>
            <person name="Rolland T."/>
            <person name="Seret M.-L."/>
            <person name="Casaregola S."/>
            <person name="Despons L."/>
            <person name="Fairhead C."/>
            <person name="Fischer G."/>
            <person name="Lafontaine I."/>
            <person name="Leh V."/>
            <person name="Lemaire M."/>
            <person name="de Montigny J."/>
            <person name="Neuveglise C."/>
            <person name="Thierry A."/>
            <person name="Blanc-Lenfle I."/>
            <person name="Bleykasten C."/>
            <person name="Diffels J."/>
            <person name="Fritsch E."/>
            <person name="Frangeul L."/>
            <person name="Goeffon A."/>
            <person name="Jauniaux N."/>
            <person name="Kachouri-Lafond R."/>
            <person name="Payen C."/>
            <person name="Potier S."/>
            <person name="Pribylova L."/>
            <person name="Ozanne C."/>
            <person name="Richard G.-F."/>
            <person name="Sacerdot C."/>
            <person name="Straub M.-L."/>
            <person name="Talla E."/>
        </authorList>
    </citation>
    <scope>NUCLEOTIDE SEQUENCE [LARGE SCALE GENOMIC DNA]</scope>
    <source>
        <strain evidence="9">ATCC 56472 / CBS 6340 / NRRL Y-8284</strain>
    </source>
</reference>
<comment type="subcellular location">
    <subcellularLocation>
        <location evidence="1">Membrane</location>
        <topology evidence="1">Multi-pass membrane protein</topology>
    </subcellularLocation>
</comment>
<dbReference type="GeneID" id="8290607"/>
<dbReference type="PANTHER" id="PTHR43791:SF103">
    <property type="entry name" value="MAJOR FACILITATOR SUPERFAMILY (MFS) PROFILE DOMAIN-CONTAINING PROTEIN-RELATED"/>
    <property type="match status" value="1"/>
</dbReference>
<dbReference type="AlphaFoldDB" id="C5DC50"/>
<evidence type="ECO:0000256" key="6">
    <source>
        <dbReference type="SAM" id="MobiDB-lite"/>
    </source>
</evidence>
<feature type="transmembrane region" description="Helical" evidence="7">
    <location>
        <begin position="418"/>
        <end position="438"/>
    </location>
</feature>
<feature type="transmembrane region" description="Helical" evidence="7">
    <location>
        <begin position="383"/>
        <end position="406"/>
    </location>
</feature>
<evidence type="ECO:0000256" key="7">
    <source>
        <dbReference type="SAM" id="Phobius"/>
    </source>
</evidence>
<dbReference type="EMBL" id="CU928165">
    <property type="protein sequence ID" value="CAR21357.1"/>
    <property type="molecule type" value="Genomic_DNA"/>
</dbReference>
<feature type="transmembrane region" description="Helical" evidence="7">
    <location>
        <begin position="359"/>
        <end position="377"/>
    </location>
</feature>
<feature type="transmembrane region" description="Helical" evidence="7">
    <location>
        <begin position="224"/>
        <end position="244"/>
    </location>
</feature>
<dbReference type="InParanoid" id="C5DC50"/>
<dbReference type="OMA" id="YCAGCIG"/>
<dbReference type="SUPFAM" id="SSF103473">
    <property type="entry name" value="MFS general substrate transporter"/>
    <property type="match status" value="1"/>
</dbReference>
<evidence type="ECO:0000313" key="9">
    <source>
        <dbReference type="Proteomes" id="UP000002036"/>
    </source>
</evidence>
<keyword evidence="4 7" id="KW-1133">Transmembrane helix</keyword>
<evidence type="ECO:0000313" key="8">
    <source>
        <dbReference type="EMBL" id="CAR21357.1"/>
    </source>
</evidence>
<organism evidence="8 9">
    <name type="scientific">Lachancea thermotolerans (strain ATCC 56472 / CBS 6340 / NRRL Y-8284)</name>
    <name type="common">Yeast</name>
    <name type="synonym">Kluyveromyces thermotolerans</name>
    <dbReference type="NCBI Taxonomy" id="559295"/>
    <lineage>
        <taxon>Eukaryota</taxon>
        <taxon>Fungi</taxon>
        <taxon>Dikarya</taxon>
        <taxon>Ascomycota</taxon>
        <taxon>Saccharomycotina</taxon>
        <taxon>Saccharomycetes</taxon>
        <taxon>Saccharomycetales</taxon>
        <taxon>Saccharomycetaceae</taxon>
        <taxon>Lachancea</taxon>
    </lineage>
</organism>
<dbReference type="InterPro" id="IPR036259">
    <property type="entry name" value="MFS_trans_sf"/>
</dbReference>
<feature type="transmembrane region" description="Helical" evidence="7">
    <location>
        <begin position="289"/>
        <end position="312"/>
    </location>
</feature>
<keyword evidence="2" id="KW-0813">Transport</keyword>
<feature type="transmembrane region" description="Helical" evidence="7">
    <location>
        <begin position="193"/>
        <end position="212"/>
    </location>
</feature>
<feature type="transmembrane region" description="Helical" evidence="7">
    <location>
        <begin position="444"/>
        <end position="465"/>
    </location>
</feature>
<evidence type="ECO:0000256" key="5">
    <source>
        <dbReference type="ARBA" id="ARBA00023136"/>
    </source>
</evidence>
<gene>
    <name evidence="8" type="ordered locus">KLTH0A07832g</name>
</gene>
<evidence type="ECO:0000256" key="4">
    <source>
        <dbReference type="ARBA" id="ARBA00022989"/>
    </source>
</evidence>
<dbReference type="OrthoDB" id="4454541at2759"/>
<keyword evidence="5 7" id="KW-0472">Membrane</keyword>
<dbReference type="GO" id="GO:0022857">
    <property type="term" value="F:transmembrane transporter activity"/>
    <property type="evidence" value="ECO:0007669"/>
    <property type="project" value="InterPro"/>
</dbReference>
<dbReference type="InterPro" id="IPR011701">
    <property type="entry name" value="MFS"/>
</dbReference>
<sequence length="504" mass="57123">MSEEEKPVQRGTIEEAEISSRSSSLIEKPDKITNEDALNDEYLETVTFTAEEEKALVRKIDLYILPLMCFVFLSQYLDKQSLSYATIFGLTKDLKMGQHDISWCSTIFSIGQLGANFVFTYLMTIVPRAPMTGACVVIWSVCCMCLAAPTTKEGFWVGRLFLGIFEAVVQPACVLITSYWYRKREQPLRTACWISMNAIAQIVGSFLMYGIGKTNKSSVADWKLMFIACGVISLVAGIAFYLLIPVSPRTAWFLTKREKEIAVKRLFDESDRTATNKFKKDQLFECFKFDWLFLSSLAFGFLVTVTSGTIIFQSLMLFSFGYDKFEVMKYGSPAGAVQLLFIWVAVVAVKLFPRERAMISLALVCVPLAGSIMVLSLKQSSGWWIIVGSWLGSVISCIMSILLSLISSNVRGNTKKSVCSNAFFAGYCLAAIIYPQWWVGTYKGGLIVNIIMWIIMDIYLIFYRFKAIFENKKRDKLQEEGFTLETHLVDDLTDKQNIHHRYVY</sequence>
<dbReference type="Pfam" id="PF07690">
    <property type="entry name" value="MFS_1"/>
    <property type="match status" value="1"/>
</dbReference>
<feature type="transmembrane region" description="Helical" evidence="7">
    <location>
        <begin position="332"/>
        <end position="352"/>
    </location>
</feature>
<dbReference type="PANTHER" id="PTHR43791">
    <property type="entry name" value="PERMEASE-RELATED"/>
    <property type="match status" value="1"/>
</dbReference>
<name>C5DC50_LACTC</name>
<keyword evidence="3 7" id="KW-0812">Transmembrane</keyword>
<dbReference type="HOGENOM" id="CLU_001265_0_5_1"/>
<keyword evidence="9" id="KW-1185">Reference proteome</keyword>
<dbReference type="KEGG" id="lth:KLTH0A07832g"/>
<protein>
    <submittedName>
        <fullName evidence="8">KLTH0A07832p</fullName>
    </submittedName>
</protein>